<dbReference type="GO" id="GO:0008168">
    <property type="term" value="F:methyltransferase activity"/>
    <property type="evidence" value="ECO:0007669"/>
    <property type="project" value="UniProtKB-KW"/>
</dbReference>
<organism evidence="4 5">
    <name type="scientific">Tritonibacter multivorans</name>
    <dbReference type="NCBI Taxonomy" id="928856"/>
    <lineage>
        <taxon>Bacteria</taxon>
        <taxon>Pseudomonadati</taxon>
        <taxon>Pseudomonadota</taxon>
        <taxon>Alphaproteobacteria</taxon>
        <taxon>Rhodobacterales</taxon>
        <taxon>Paracoccaceae</taxon>
        <taxon>Tritonibacter</taxon>
    </lineage>
</organism>
<evidence type="ECO:0000313" key="4">
    <source>
        <dbReference type="EMBL" id="CUH76019.1"/>
    </source>
</evidence>
<accession>A0A0P1GPE1</accession>
<dbReference type="PROSITE" id="PS00092">
    <property type="entry name" value="N6_MTASE"/>
    <property type="match status" value="1"/>
</dbReference>
<dbReference type="InterPro" id="IPR050210">
    <property type="entry name" value="tRNA_Adenine-N(6)_MTase"/>
</dbReference>
<keyword evidence="5" id="KW-1185">Reference proteome</keyword>
<keyword evidence="4" id="KW-0808">Transferase</keyword>
<dbReference type="AlphaFoldDB" id="A0A0P1GPE1"/>
<dbReference type="Gene3D" id="3.40.50.150">
    <property type="entry name" value="Vaccinia Virus protein VP39"/>
    <property type="match status" value="1"/>
</dbReference>
<dbReference type="InterPro" id="IPR002052">
    <property type="entry name" value="DNA_methylase_N6_adenine_CS"/>
</dbReference>
<evidence type="ECO:0000256" key="2">
    <source>
        <dbReference type="ARBA" id="ARBA00022691"/>
    </source>
</evidence>
<dbReference type="CDD" id="cd02440">
    <property type="entry name" value="AdoMet_MTases"/>
    <property type="match status" value="1"/>
</dbReference>
<dbReference type="Pfam" id="PF05175">
    <property type="entry name" value="MTS"/>
    <property type="match status" value="1"/>
</dbReference>
<gene>
    <name evidence="4" type="ORF">TRM7557_00672</name>
</gene>
<dbReference type="PANTHER" id="PTHR47739:SF1">
    <property type="entry name" value="TRNA1(VAL) (ADENINE(37)-N6)-METHYLTRANSFERASE"/>
    <property type="match status" value="1"/>
</dbReference>
<dbReference type="STRING" id="928856.SAMN04488049_103110"/>
<dbReference type="PANTHER" id="PTHR47739">
    <property type="entry name" value="TRNA1(VAL) (ADENINE(37)-N6)-METHYLTRANSFERASE"/>
    <property type="match status" value="1"/>
</dbReference>
<name>A0A0P1GPE1_9RHOB</name>
<protein>
    <submittedName>
        <fullName evidence="4">N5-glutamine S-adenosyl-L-methionine-dependent methyltransferase</fullName>
    </submittedName>
</protein>
<dbReference type="SUPFAM" id="SSF53335">
    <property type="entry name" value="S-adenosyl-L-methionine-dependent methyltransferases"/>
    <property type="match status" value="1"/>
</dbReference>
<keyword evidence="2" id="KW-0949">S-adenosyl-L-methionine</keyword>
<dbReference type="InterPro" id="IPR029063">
    <property type="entry name" value="SAM-dependent_MTases_sf"/>
</dbReference>
<dbReference type="Proteomes" id="UP000052022">
    <property type="component" value="Unassembled WGS sequence"/>
</dbReference>
<dbReference type="GO" id="GO:0003676">
    <property type="term" value="F:nucleic acid binding"/>
    <property type="evidence" value="ECO:0007669"/>
    <property type="project" value="InterPro"/>
</dbReference>
<feature type="domain" description="Methyltransferase small" evidence="3">
    <location>
        <begin position="55"/>
        <end position="148"/>
    </location>
</feature>
<sequence length="275" mass="29747">MHGRFVRCATMELPPAMTDLALFADADLTQDGFLDGRVQIQQPKSGYRAGVDPVFLAASVNARPGQSVLELGCGAGQALLCLNQRVSGLTLSGVELQAAYADLARRNAALNDATVDVYCADLAALPEALRQQSFDHVIANPPYYRAGAHSQARDAGRRTALGEETPLDDWISIAAKRLRPRGYLHMIQKADRLSDVLAACSGRLGSLEVLPLAPRDGRMAELVILRARKEGRAAFRLHSPRILHQGARHDQDGEDMRPEIRAVLRDGAAIGWPAG</sequence>
<evidence type="ECO:0000313" key="5">
    <source>
        <dbReference type="Proteomes" id="UP000052022"/>
    </source>
</evidence>
<dbReference type="GO" id="GO:0032259">
    <property type="term" value="P:methylation"/>
    <property type="evidence" value="ECO:0007669"/>
    <property type="project" value="UniProtKB-KW"/>
</dbReference>
<keyword evidence="1 4" id="KW-0489">Methyltransferase</keyword>
<reference evidence="4 5" key="1">
    <citation type="submission" date="2015-09" db="EMBL/GenBank/DDBJ databases">
        <authorList>
            <consortium name="Swine Surveillance"/>
        </authorList>
    </citation>
    <scope>NUCLEOTIDE SEQUENCE [LARGE SCALE GENOMIC DNA]</scope>
    <source>
        <strain evidence="4 5">CECT 7557</strain>
    </source>
</reference>
<dbReference type="InterPro" id="IPR007848">
    <property type="entry name" value="Small_mtfrase_dom"/>
</dbReference>
<evidence type="ECO:0000259" key="3">
    <source>
        <dbReference type="Pfam" id="PF05175"/>
    </source>
</evidence>
<proteinExistence type="predicted"/>
<dbReference type="EMBL" id="CYSD01000012">
    <property type="protein sequence ID" value="CUH76019.1"/>
    <property type="molecule type" value="Genomic_DNA"/>
</dbReference>
<evidence type="ECO:0000256" key="1">
    <source>
        <dbReference type="ARBA" id="ARBA00022603"/>
    </source>
</evidence>